<feature type="non-terminal residue" evidence="2">
    <location>
        <position position="37"/>
    </location>
</feature>
<comment type="caution">
    <text evidence="2">The sequence shown here is derived from an EMBL/GenBank/DDBJ whole genome shotgun (WGS) entry which is preliminary data.</text>
</comment>
<dbReference type="EMBL" id="LXQA010493953">
    <property type="protein sequence ID" value="MCI55297.1"/>
    <property type="molecule type" value="Genomic_DNA"/>
</dbReference>
<name>A0A392T4J0_9FABA</name>
<keyword evidence="3" id="KW-1185">Reference proteome</keyword>
<dbReference type="AlphaFoldDB" id="A0A392T4J0"/>
<dbReference type="Proteomes" id="UP000265520">
    <property type="component" value="Unassembled WGS sequence"/>
</dbReference>
<accession>A0A392T4J0</accession>
<feature type="region of interest" description="Disordered" evidence="1">
    <location>
        <begin position="1"/>
        <end position="37"/>
    </location>
</feature>
<evidence type="ECO:0000313" key="3">
    <source>
        <dbReference type="Proteomes" id="UP000265520"/>
    </source>
</evidence>
<organism evidence="2 3">
    <name type="scientific">Trifolium medium</name>
    <dbReference type="NCBI Taxonomy" id="97028"/>
    <lineage>
        <taxon>Eukaryota</taxon>
        <taxon>Viridiplantae</taxon>
        <taxon>Streptophyta</taxon>
        <taxon>Embryophyta</taxon>
        <taxon>Tracheophyta</taxon>
        <taxon>Spermatophyta</taxon>
        <taxon>Magnoliopsida</taxon>
        <taxon>eudicotyledons</taxon>
        <taxon>Gunneridae</taxon>
        <taxon>Pentapetalae</taxon>
        <taxon>rosids</taxon>
        <taxon>fabids</taxon>
        <taxon>Fabales</taxon>
        <taxon>Fabaceae</taxon>
        <taxon>Papilionoideae</taxon>
        <taxon>50 kb inversion clade</taxon>
        <taxon>NPAAA clade</taxon>
        <taxon>Hologalegina</taxon>
        <taxon>IRL clade</taxon>
        <taxon>Trifolieae</taxon>
        <taxon>Trifolium</taxon>
    </lineage>
</organism>
<proteinExistence type="predicted"/>
<reference evidence="2 3" key="1">
    <citation type="journal article" date="2018" name="Front. Plant Sci.">
        <title>Red Clover (Trifolium pratense) and Zigzag Clover (T. medium) - A Picture of Genomic Similarities and Differences.</title>
        <authorList>
            <person name="Dluhosova J."/>
            <person name="Istvanek J."/>
            <person name="Nedelnik J."/>
            <person name="Repkova J."/>
        </authorList>
    </citation>
    <scope>NUCLEOTIDE SEQUENCE [LARGE SCALE GENOMIC DNA]</scope>
    <source>
        <strain evidence="3">cv. 10/8</strain>
        <tissue evidence="2">Leaf</tissue>
    </source>
</reference>
<feature type="compositionally biased region" description="Basic and acidic residues" evidence="1">
    <location>
        <begin position="28"/>
        <end position="37"/>
    </location>
</feature>
<evidence type="ECO:0000256" key="1">
    <source>
        <dbReference type="SAM" id="MobiDB-lite"/>
    </source>
</evidence>
<evidence type="ECO:0000313" key="2">
    <source>
        <dbReference type="EMBL" id="MCI55297.1"/>
    </source>
</evidence>
<sequence>MSKRTRGSPRTRRKLRERARAKGVQEGSRLEESWKSK</sequence>
<protein>
    <submittedName>
        <fullName evidence="2">Uncharacterized protein</fullName>
    </submittedName>
</protein>
<feature type="compositionally biased region" description="Basic residues" evidence="1">
    <location>
        <begin position="1"/>
        <end position="21"/>
    </location>
</feature>